<gene>
    <name evidence="2" type="ORF">ACFO3J_26415</name>
</gene>
<sequence length="393" mass="42728">MVHTVVYGQRLQDVFELLRSDLRIHVRFTVAPHAFNSGVRAFLEALDAQVIPWAQAVSGDYDLILAAGSQGQEQLRGPLVRLPHGAGHMKLSRPGDVVRRSVGGLGRDYLMWGDRVVPAAFALAHREDLALLAESCPEALPIAEVVGDATYDRIARSLALREDYRRALRLEEGERLVLICSTWGRGSSFNRLEALLPRVLADLDPADGFRPALLLHPNVFSGHGGWQVRAWLSGAGRRELPVVSPAADWRPLMIAADAVIGDHGSLTLYAAMCGVPIVMARFPGQDVNRHSPGAALAALAPALSLTHPLSRQLDYAREHYDPDAYRAIAARISSEPGHFNSRMRRLMYRLLELGEPAHEPETEPLPLPGPLPLAPPSPGGLFGNGLFGKGEAS</sequence>
<dbReference type="SUPFAM" id="SSF53756">
    <property type="entry name" value="UDP-Glycosyltransferase/glycogen phosphorylase"/>
    <property type="match status" value="1"/>
</dbReference>
<dbReference type="EMBL" id="JBHSBB010000019">
    <property type="protein sequence ID" value="MFC4034976.1"/>
    <property type="molecule type" value="Genomic_DNA"/>
</dbReference>
<accession>A0ABV8HVP8</accession>
<dbReference type="Gene3D" id="3.40.50.12580">
    <property type="match status" value="1"/>
</dbReference>
<evidence type="ECO:0000313" key="2">
    <source>
        <dbReference type="EMBL" id="MFC4034976.1"/>
    </source>
</evidence>
<dbReference type="Proteomes" id="UP001595765">
    <property type="component" value="Unassembled WGS sequence"/>
</dbReference>
<name>A0ABV8HVP8_9ACTN</name>
<evidence type="ECO:0000256" key="1">
    <source>
        <dbReference type="SAM" id="MobiDB-lite"/>
    </source>
</evidence>
<comment type="caution">
    <text evidence="2">The sequence shown here is derived from an EMBL/GenBank/DDBJ whole genome shotgun (WGS) entry which is preliminary data.</text>
</comment>
<organism evidence="2 3">
    <name type="scientific">Streptomyces polygonati</name>
    <dbReference type="NCBI Taxonomy" id="1617087"/>
    <lineage>
        <taxon>Bacteria</taxon>
        <taxon>Bacillati</taxon>
        <taxon>Actinomycetota</taxon>
        <taxon>Actinomycetes</taxon>
        <taxon>Kitasatosporales</taxon>
        <taxon>Streptomycetaceae</taxon>
        <taxon>Streptomyces</taxon>
    </lineage>
</organism>
<reference evidence="3" key="1">
    <citation type="journal article" date="2019" name="Int. J. Syst. Evol. Microbiol.">
        <title>The Global Catalogue of Microorganisms (GCM) 10K type strain sequencing project: providing services to taxonomists for standard genome sequencing and annotation.</title>
        <authorList>
            <consortium name="The Broad Institute Genomics Platform"/>
            <consortium name="The Broad Institute Genome Sequencing Center for Infectious Disease"/>
            <person name="Wu L."/>
            <person name="Ma J."/>
        </authorList>
    </citation>
    <scope>NUCLEOTIDE SEQUENCE [LARGE SCALE GENOMIC DNA]</scope>
    <source>
        <strain evidence="3">CGMCC 4.7237</strain>
    </source>
</reference>
<feature type="region of interest" description="Disordered" evidence="1">
    <location>
        <begin position="358"/>
        <end position="393"/>
    </location>
</feature>
<dbReference type="InterPro" id="IPR043148">
    <property type="entry name" value="TagF_C"/>
</dbReference>
<proteinExistence type="predicted"/>
<feature type="compositionally biased region" description="Gly residues" evidence="1">
    <location>
        <begin position="380"/>
        <end position="393"/>
    </location>
</feature>
<feature type="compositionally biased region" description="Pro residues" evidence="1">
    <location>
        <begin position="363"/>
        <end position="378"/>
    </location>
</feature>
<keyword evidence="3" id="KW-1185">Reference proteome</keyword>
<protein>
    <submittedName>
        <fullName evidence="2">Uncharacterized protein</fullName>
    </submittedName>
</protein>
<evidence type="ECO:0000313" key="3">
    <source>
        <dbReference type="Proteomes" id="UP001595765"/>
    </source>
</evidence>
<dbReference type="RefSeq" id="WP_386434107.1">
    <property type="nucleotide sequence ID" value="NZ_JBHSBB010000019.1"/>
</dbReference>